<keyword evidence="2" id="KW-1185">Reference proteome</keyword>
<evidence type="ECO:0000313" key="1">
    <source>
        <dbReference type="EMBL" id="OJJ80144.1"/>
    </source>
</evidence>
<accession>A0A1L9V889</accession>
<dbReference type="EMBL" id="KV878912">
    <property type="protein sequence ID" value="OJJ80144.1"/>
    <property type="molecule type" value="Genomic_DNA"/>
</dbReference>
<protein>
    <submittedName>
        <fullName evidence="1">Uncharacterized protein</fullName>
    </submittedName>
</protein>
<dbReference type="AlphaFoldDB" id="A0A1L9V889"/>
<dbReference type="Proteomes" id="UP000184300">
    <property type="component" value="Unassembled WGS sequence"/>
</dbReference>
<dbReference type="RefSeq" id="XP_022396842.1">
    <property type="nucleotide sequence ID" value="XM_022550426.1"/>
</dbReference>
<dbReference type="VEuPathDB" id="FungiDB:ASPGLDRAFT_876642"/>
<sequence length="89" mass="10489">MRWQRFDRWFGAHLLTLDCRLDRIWIPLGLIFAFIGVLKNTFSRTVELFLADHPAIFPSKTIRCVQTVRIPSCLLGIYQKNSSPKKRRI</sequence>
<dbReference type="GeneID" id="34466686"/>
<evidence type="ECO:0000313" key="2">
    <source>
        <dbReference type="Proteomes" id="UP000184300"/>
    </source>
</evidence>
<reference evidence="2" key="1">
    <citation type="journal article" date="2017" name="Genome Biol.">
        <title>Comparative genomics reveals high biological diversity and specific adaptations in the industrially and medically important fungal genus Aspergillus.</title>
        <authorList>
            <person name="de Vries R.P."/>
            <person name="Riley R."/>
            <person name="Wiebenga A."/>
            <person name="Aguilar-Osorio G."/>
            <person name="Amillis S."/>
            <person name="Uchima C.A."/>
            <person name="Anderluh G."/>
            <person name="Asadollahi M."/>
            <person name="Askin M."/>
            <person name="Barry K."/>
            <person name="Battaglia E."/>
            <person name="Bayram O."/>
            <person name="Benocci T."/>
            <person name="Braus-Stromeyer S.A."/>
            <person name="Caldana C."/>
            <person name="Canovas D."/>
            <person name="Cerqueira G.C."/>
            <person name="Chen F."/>
            <person name="Chen W."/>
            <person name="Choi C."/>
            <person name="Clum A."/>
            <person name="Dos Santos R.A."/>
            <person name="Damasio A.R."/>
            <person name="Diallinas G."/>
            <person name="Emri T."/>
            <person name="Fekete E."/>
            <person name="Flipphi M."/>
            <person name="Freyberg S."/>
            <person name="Gallo A."/>
            <person name="Gournas C."/>
            <person name="Habgood R."/>
            <person name="Hainaut M."/>
            <person name="Harispe M.L."/>
            <person name="Henrissat B."/>
            <person name="Hilden K.S."/>
            <person name="Hope R."/>
            <person name="Hossain A."/>
            <person name="Karabika E."/>
            <person name="Karaffa L."/>
            <person name="Karanyi Z."/>
            <person name="Krasevec N."/>
            <person name="Kuo A."/>
            <person name="Kusch H."/>
            <person name="LaButti K."/>
            <person name="Lagendijk E.L."/>
            <person name="Lapidus A."/>
            <person name="Levasseur A."/>
            <person name="Lindquist E."/>
            <person name="Lipzen A."/>
            <person name="Logrieco A.F."/>
            <person name="MacCabe A."/>
            <person name="Maekelae M.R."/>
            <person name="Malavazi I."/>
            <person name="Melin P."/>
            <person name="Meyer V."/>
            <person name="Mielnichuk N."/>
            <person name="Miskei M."/>
            <person name="Molnar A.P."/>
            <person name="Mule G."/>
            <person name="Ngan C.Y."/>
            <person name="Orejas M."/>
            <person name="Orosz E."/>
            <person name="Ouedraogo J.P."/>
            <person name="Overkamp K.M."/>
            <person name="Park H.-S."/>
            <person name="Perrone G."/>
            <person name="Piumi F."/>
            <person name="Punt P.J."/>
            <person name="Ram A.F."/>
            <person name="Ramon A."/>
            <person name="Rauscher S."/>
            <person name="Record E."/>
            <person name="Riano-Pachon D.M."/>
            <person name="Robert V."/>
            <person name="Roehrig J."/>
            <person name="Ruller R."/>
            <person name="Salamov A."/>
            <person name="Salih N.S."/>
            <person name="Samson R.A."/>
            <person name="Sandor E."/>
            <person name="Sanguinetti M."/>
            <person name="Schuetze T."/>
            <person name="Sepcic K."/>
            <person name="Shelest E."/>
            <person name="Sherlock G."/>
            <person name="Sophianopoulou V."/>
            <person name="Squina F.M."/>
            <person name="Sun H."/>
            <person name="Susca A."/>
            <person name="Todd R.B."/>
            <person name="Tsang A."/>
            <person name="Unkles S.E."/>
            <person name="van de Wiele N."/>
            <person name="van Rossen-Uffink D."/>
            <person name="Oliveira J.V."/>
            <person name="Vesth T.C."/>
            <person name="Visser J."/>
            <person name="Yu J.-H."/>
            <person name="Zhou M."/>
            <person name="Andersen M.R."/>
            <person name="Archer D.B."/>
            <person name="Baker S.E."/>
            <person name="Benoit I."/>
            <person name="Brakhage A.A."/>
            <person name="Braus G.H."/>
            <person name="Fischer R."/>
            <person name="Frisvad J.C."/>
            <person name="Goldman G.H."/>
            <person name="Houbraken J."/>
            <person name="Oakley B."/>
            <person name="Pocsi I."/>
            <person name="Scazzocchio C."/>
            <person name="Seiboth B."/>
            <person name="vanKuyk P.A."/>
            <person name="Wortman J."/>
            <person name="Dyer P.S."/>
            <person name="Grigoriev I.V."/>
        </authorList>
    </citation>
    <scope>NUCLEOTIDE SEQUENCE [LARGE SCALE GENOMIC DNA]</scope>
    <source>
        <strain evidence="2">CBS 516.65</strain>
    </source>
</reference>
<name>A0A1L9V889_ASPGL</name>
<gene>
    <name evidence="1" type="ORF">ASPGLDRAFT_876642</name>
</gene>
<proteinExistence type="predicted"/>
<organism evidence="1 2">
    <name type="scientific">Aspergillus glaucus CBS 516.65</name>
    <dbReference type="NCBI Taxonomy" id="1160497"/>
    <lineage>
        <taxon>Eukaryota</taxon>
        <taxon>Fungi</taxon>
        <taxon>Dikarya</taxon>
        <taxon>Ascomycota</taxon>
        <taxon>Pezizomycotina</taxon>
        <taxon>Eurotiomycetes</taxon>
        <taxon>Eurotiomycetidae</taxon>
        <taxon>Eurotiales</taxon>
        <taxon>Aspergillaceae</taxon>
        <taxon>Aspergillus</taxon>
        <taxon>Aspergillus subgen. Aspergillus</taxon>
    </lineage>
</organism>